<evidence type="ECO:0000313" key="6">
    <source>
        <dbReference type="EMBL" id="MFC5381585.1"/>
    </source>
</evidence>
<evidence type="ECO:0000256" key="4">
    <source>
        <dbReference type="ARBA" id="ARBA00022840"/>
    </source>
</evidence>
<keyword evidence="7" id="KW-1185">Reference proteome</keyword>
<name>A0ABW0GQS8_9MICO</name>
<dbReference type="InterPro" id="IPR003593">
    <property type="entry name" value="AAA+_ATPase"/>
</dbReference>
<dbReference type="SMART" id="SM00382">
    <property type="entry name" value="AAA"/>
    <property type="match status" value="2"/>
</dbReference>
<comment type="caution">
    <text evidence="6">The sequence shown here is derived from an EMBL/GenBank/DDBJ whole genome shotgun (WGS) entry which is preliminary data.</text>
</comment>
<evidence type="ECO:0000313" key="7">
    <source>
        <dbReference type="Proteomes" id="UP001596122"/>
    </source>
</evidence>
<evidence type="ECO:0000256" key="1">
    <source>
        <dbReference type="ARBA" id="ARBA00005417"/>
    </source>
</evidence>
<dbReference type="SUPFAM" id="SSF52540">
    <property type="entry name" value="P-loop containing nucleoside triphosphate hydrolases"/>
    <property type="match status" value="2"/>
</dbReference>
<dbReference type="InterPro" id="IPR017871">
    <property type="entry name" value="ABC_transporter-like_CS"/>
</dbReference>
<dbReference type="InterPro" id="IPR003439">
    <property type="entry name" value="ABC_transporter-like_ATP-bd"/>
</dbReference>
<evidence type="ECO:0000256" key="3">
    <source>
        <dbReference type="ARBA" id="ARBA00022741"/>
    </source>
</evidence>
<comment type="similarity">
    <text evidence="1">Belongs to the ABC transporter superfamily.</text>
</comment>
<dbReference type="InterPro" id="IPR050095">
    <property type="entry name" value="ECF_ABC_transporter_ATP-bd"/>
</dbReference>
<evidence type="ECO:0000256" key="2">
    <source>
        <dbReference type="ARBA" id="ARBA00022448"/>
    </source>
</evidence>
<dbReference type="Gene3D" id="3.40.50.300">
    <property type="entry name" value="P-loop containing nucleotide triphosphate hydrolases"/>
    <property type="match status" value="2"/>
</dbReference>
<accession>A0ABW0GQS8</accession>
<feature type="domain" description="ABC transporter" evidence="5">
    <location>
        <begin position="6"/>
        <end position="254"/>
    </location>
</feature>
<protein>
    <submittedName>
        <fullName evidence="6">ABC transporter ATP-binding protein</fullName>
    </submittedName>
</protein>
<dbReference type="EMBL" id="JBHSLD010000009">
    <property type="protein sequence ID" value="MFC5381585.1"/>
    <property type="molecule type" value="Genomic_DNA"/>
</dbReference>
<organism evidence="6 7">
    <name type="scientific">Aquipuribacter nitratireducens</name>
    <dbReference type="NCBI Taxonomy" id="650104"/>
    <lineage>
        <taxon>Bacteria</taxon>
        <taxon>Bacillati</taxon>
        <taxon>Actinomycetota</taxon>
        <taxon>Actinomycetes</taxon>
        <taxon>Micrococcales</taxon>
        <taxon>Intrasporangiaceae</taxon>
        <taxon>Aquipuribacter</taxon>
    </lineage>
</organism>
<gene>
    <name evidence="6" type="ORF">ACFPJ6_12365</name>
</gene>
<dbReference type="RefSeq" id="WP_340269503.1">
    <property type="nucleotide sequence ID" value="NZ_JBBEOG010000004.1"/>
</dbReference>
<proteinExistence type="inferred from homology"/>
<keyword evidence="2" id="KW-0813">Transport</keyword>
<evidence type="ECO:0000259" key="5">
    <source>
        <dbReference type="PROSITE" id="PS50893"/>
    </source>
</evidence>
<dbReference type="PANTHER" id="PTHR43553">
    <property type="entry name" value="HEAVY METAL TRANSPORTER"/>
    <property type="match status" value="1"/>
</dbReference>
<dbReference type="GO" id="GO:0005524">
    <property type="term" value="F:ATP binding"/>
    <property type="evidence" value="ECO:0007669"/>
    <property type="project" value="UniProtKB-KW"/>
</dbReference>
<dbReference type="PROSITE" id="PS00211">
    <property type="entry name" value="ABC_TRANSPORTER_1"/>
    <property type="match status" value="2"/>
</dbReference>
<dbReference type="PROSITE" id="PS50893">
    <property type="entry name" value="ABC_TRANSPORTER_2"/>
    <property type="match status" value="2"/>
</dbReference>
<dbReference type="InterPro" id="IPR027417">
    <property type="entry name" value="P-loop_NTPase"/>
</dbReference>
<reference evidence="7" key="1">
    <citation type="journal article" date="2019" name="Int. J. Syst. Evol. Microbiol.">
        <title>The Global Catalogue of Microorganisms (GCM) 10K type strain sequencing project: providing services to taxonomists for standard genome sequencing and annotation.</title>
        <authorList>
            <consortium name="The Broad Institute Genomics Platform"/>
            <consortium name="The Broad Institute Genome Sequencing Center for Infectious Disease"/>
            <person name="Wu L."/>
            <person name="Ma J."/>
        </authorList>
    </citation>
    <scope>NUCLEOTIDE SEQUENCE [LARGE SCALE GENOMIC DNA]</scope>
    <source>
        <strain evidence="7">CCUG 43114</strain>
    </source>
</reference>
<feature type="domain" description="ABC transporter" evidence="5">
    <location>
        <begin position="277"/>
        <end position="511"/>
    </location>
</feature>
<dbReference type="InterPro" id="IPR015856">
    <property type="entry name" value="ABC_transpr_CbiO/EcfA_su"/>
</dbReference>
<sequence>MDGVALRARGWGWRHAGRRAWAVRGLDLDVPAGQRVLLLGPSGAGKSTVLAGAAGLLDPGEDARDGGGEEEGELLLDDVPARRARVEGVRAGLARTGLLLQDPVAQTVLARCGDDVAFGLENHSVPPADIWPRVDEAIGDVGFPYGREHSTARLSGGERQRLALAGVVALRPGLLLLDEPTAMLDPAGGDVVRARIAELLRRDGTALLVEHRVGPWLPLVDRVVVLEPGGGVRADGPPDEVLGRHGARLAAEGVWAPQHPPATPDREVGRVGGEVLLRARGLAVRRPGSPEPAVSGVDLDVRAGRLLAVVGPNGAGKSTLALVLSGLLPPHAGVLEAVPALAGDAGPRPHRWRPQQLAARIGTVFQEPQHQLVAATVRDELAVGPRALGLPRDEVEARVEDLLDRLRLRGVARANPFTLSGGEQRRLSVATVLATRPRVLVLDEPTFGQDSRTWEQLVALLAELLDAGTAVVAVTHDDALVDALADDVLRLVHPADRAPRSPGAWTRRRRAA</sequence>
<dbReference type="Pfam" id="PF00005">
    <property type="entry name" value="ABC_tran"/>
    <property type="match status" value="2"/>
</dbReference>
<dbReference type="CDD" id="cd03225">
    <property type="entry name" value="ABC_cobalt_CbiO_domain1"/>
    <property type="match status" value="2"/>
</dbReference>
<dbReference type="Proteomes" id="UP001596122">
    <property type="component" value="Unassembled WGS sequence"/>
</dbReference>
<dbReference type="PANTHER" id="PTHR43553:SF24">
    <property type="entry name" value="ENERGY-COUPLING FACTOR TRANSPORTER ATP-BINDING PROTEIN ECFA1"/>
    <property type="match status" value="1"/>
</dbReference>
<keyword evidence="3" id="KW-0547">Nucleotide-binding</keyword>
<keyword evidence="4 6" id="KW-0067">ATP-binding</keyword>